<dbReference type="GO" id="GO:0000309">
    <property type="term" value="F:nicotinamide-nucleotide adenylyltransferase activity"/>
    <property type="evidence" value="ECO:0007669"/>
    <property type="project" value="TreeGrafter"/>
</dbReference>
<gene>
    <name evidence="3" type="ORF">D0862_09426</name>
</gene>
<feature type="compositionally biased region" description="Gly residues" evidence="1">
    <location>
        <begin position="320"/>
        <end position="329"/>
    </location>
</feature>
<dbReference type="InterPro" id="IPR014729">
    <property type="entry name" value="Rossmann-like_a/b/a_fold"/>
</dbReference>
<organism evidence="3 4">
    <name type="scientific">Hortaea werneckii</name>
    <name type="common">Black yeast</name>
    <name type="synonym">Cladosporium werneckii</name>
    <dbReference type="NCBI Taxonomy" id="91943"/>
    <lineage>
        <taxon>Eukaryota</taxon>
        <taxon>Fungi</taxon>
        <taxon>Dikarya</taxon>
        <taxon>Ascomycota</taxon>
        <taxon>Pezizomycotina</taxon>
        <taxon>Dothideomycetes</taxon>
        <taxon>Dothideomycetidae</taxon>
        <taxon>Mycosphaerellales</taxon>
        <taxon>Teratosphaeriaceae</taxon>
        <taxon>Hortaea</taxon>
    </lineage>
</organism>
<feature type="compositionally biased region" description="Gly residues" evidence="1">
    <location>
        <begin position="362"/>
        <end position="379"/>
    </location>
</feature>
<feature type="region of interest" description="Disordered" evidence="1">
    <location>
        <begin position="312"/>
        <end position="379"/>
    </location>
</feature>
<comment type="caution">
    <text evidence="3">The sequence shown here is derived from an EMBL/GenBank/DDBJ whole genome shotgun (WGS) entry which is preliminary data.</text>
</comment>
<evidence type="ECO:0000256" key="1">
    <source>
        <dbReference type="SAM" id="MobiDB-lite"/>
    </source>
</evidence>
<dbReference type="InterPro" id="IPR051182">
    <property type="entry name" value="Euk_NMN_adenylyltrnsfrase"/>
</dbReference>
<evidence type="ECO:0000313" key="3">
    <source>
        <dbReference type="EMBL" id="RMY92654.1"/>
    </source>
</evidence>
<dbReference type="PANTHER" id="PTHR12039:SF0">
    <property type="entry name" value="NICOTINAMIDE-NUCLEOTIDE ADENYLYLTRANSFERASE"/>
    <property type="match status" value="1"/>
</dbReference>
<dbReference type="Proteomes" id="UP000281468">
    <property type="component" value="Unassembled WGS sequence"/>
</dbReference>
<feature type="compositionally biased region" description="Gly residues" evidence="1">
    <location>
        <begin position="339"/>
        <end position="351"/>
    </location>
</feature>
<dbReference type="SUPFAM" id="SSF52374">
    <property type="entry name" value="Nucleotidylyl transferase"/>
    <property type="match status" value="1"/>
</dbReference>
<sequence>MSTTDASQMSLDTYTFPHSRLRRRLTSPDRTPLVLIACGSFSPITFLHLRMFEMAADYARFNTQFEVVGAYLSCVGDAYKKTGLVKAEHRVNMCSLAVQGSSWIGVDPWEALHEEYLETAKVLDHFNREINENLGGVYVGDSGERKPARIALLAGADLIQTMSTPGVWAERDIDYILRNFGAFIVEAWTFAPVSLQHLCQAPHRTPQSPRPQFDRINIQAHMDIRSFAKFHPNSTNQLANLTPSQQRTGTDIDEALSALQSWKDNIWVIQQLVQNDISSTKVRLFLRRDMSIRYLVPEPVVQYIEENGLFDEDGAASTGSSGGNAGGGDAEVEGKGKGRVGGTTGPVGGMAGESKGVSGVVDGNGQGASSGGAGNPPAG</sequence>
<dbReference type="Pfam" id="PF01467">
    <property type="entry name" value="CTP_transf_like"/>
    <property type="match status" value="1"/>
</dbReference>
<evidence type="ECO:0000313" key="4">
    <source>
        <dbReference type="Proteomes" id="UP000281468"/>
    </source>
</evidence>
<dbReference type="AlphaFoldDB" id="A0A3M7FW06"/>
<dbReference type="InterPro" id="IPR004821">
    <property type="entry name" value="Cyt_trans-like"/>
</dbReference>
<dbReference type="GO" id="GO:0004515">
    <property type="term" value="F:nicotinate-nucleotide adenylyltransferase activity"/>
    <property type="evidence" value="ECO:0007669"/>
    <property type="project" value="TreeGrafter"/>
</dbReference>
<dbReference type="PANTHER" id="PTHR12039">
    <property type="entry name" value="NICOTINAMIDE MONONUCLEOTIDE ADENYLYLTRANSFERASE"/>
    <property type="match status" value="1"/>
</dbReference>
<accession>A0A3M7FW06</accession>
<dbReference type="EMBL" id="QWIQ01000344">
    <property type="protein sequence ID" value="RMY92654.1"/>
    <property type="molecule type" value="Genomic_DNA"/>
</dbReference>
<protein>
    <recommendedName>
        <fullName evidence="2">Cytidyltransferase-like domain-containing protein</fullName>
    </recommendedName>
</protein>
<name>A0A3M7FW06_HORWE</name>
<dbReference type="VEuPathDB" id="FungiDB:BTJ68_06164"/>
<evidence type="ECO:0000259" key="2">
    <source>
        <dbReference type="Pfam" id="PF01467"/>
    </source>
</evidence>
<dbReference type="GO" id="GO:0009435">
    <property type="term" value="P:NAD+ biosynthetic process"/>
    <property type="evidence" value="ECO:0007669"/>
    <property type="project" value="TreeGrafter"/>
</dbReference>
<proteinExistence type="predicted"/>
<reference evidence="3 4" key="1">
    <citation type="journal article" date="2018" name="BMC Genomics">
        <title>Genomic evidence for intraspecific hybridization in a clonal and extremely halotolerant yeast.</title>
        <authorList>
            <person name="Gostincar C."/>
            <person name="Stajich J.E."/>
            <person name="Zupancic J."/>
            <person name="Zalar P."/>
            <person name="Gunde-Cimerman N."/>
        </authorList>
    </citation>
    <scope>NUCLEOTIDE SEQUENCE [LARGE SCALE GENOMIC DNA]</scope>
    <source>
        <strain evidence="3 4">EXF-171</strain>
    </source>
</reference>
<dbReference type="Gene3D" id="3.40.50.620">
    <property type="entry name" value="HUPs"/>
    <property type="match status" value="1"/>
</dbReference>
<feature type="domain" description="Cytidyltransferase-like" evidence="2">
    <location>
        <begin position="36"/>
        <end position="283"/>
    </location>
</feature>